<proteinExistence type="inferred from homology"/>
<evidence type="ECO:0000256" key="3">
    <source>
        <dbReference type="ARBA" id="ARBA00022692"/>
    </source>
</evidence>
<evidence type="ECO:0000313" key="8">
    <source>
        <dbReference type="Proteomes" id="UP000603453"/>
    </source>
</evidence>
<dbReference type="OrthoDB" id="2261170at2759"/>
<keyword evidence="8" id="KW-1185">Reference proteome</keyword>
<protein>
    <recommendedName>
        <fullName evidence="9">YhhN-like protein</fullName>
    </recommendedName>
</protein>
<comment type="similarity">
    <text evidence="2">Belongs to the TMEM86 family.</text>
</comment>
<dbReference type="AlphaFoldDB" id="A0A8H7QI28"/>
<feature type="transmembrane region" description="Helical" evidence="6">
    <location>
        <begin position="65"/>
        <end position="83"/>
    </location>
</feature>
<feature type="transmembrane region" description="Helical" evidence="6">
    <location>
        <begin position="12"/>
        <end position="30"/>
    </location>
</feature>
<evidence type="ECO:0000256" key="4">
    <source>
        <dbReference type="ARBA" id="ARBA00022989"/>
    </source>
</evidence>
<feature type="transmembrane region" description="Helical" evidence="6">
    <location>
        <begin position="42"/>
        <end position="60"/>
    </location>
</feature>
<organism evidence="7 8">
    <name type="scientific">Mucor saturninus</name>
    <dbReference type="NCBI Taxonomy" id="64648"/>
    <lineage>
        <taxon>Eukaryota</taxon>
        <taxon>Fungi</taxon>
        <taxon>Fungi incertae sedis</taxon>
        <taxon>Mucoromycota</taxon>
        <taxon>Mucoromycotina</taxon>
        <taxon>Mucoromycetes</taxon>
        <taxon>Mucorales</taxon>
        <taxon>Mucorineae</taxon>
        <taxon>Mucoraceae</taxon>
        <taxon>Mucor</taxon>
    </lineage>
</organism>
<evidence type="ECO:0000256" key="5">
    <source>
        <dbReference type="ARBA" id="ARBA00023136"/>
    </source>
</evidence>
<comment type="caution">
    <text evidence="7">The sequence shown here is derived from an EMBL/GenBank/DDBJ whole genome shotgun (WGS) entry which is preliminary data.</text>
</comment>
<dbReference type="InterPro" id="IPR012506">
    <property type="entry name" value="TMEM86B-like"/>
</dbReference>
<keyword evidence="5 6" id="KW-0472">Membrane</keyword>
<dbReference type="EMBL" id="JAEPRD010000268">
    <property type="protein sequence ID" value="KAG2192792.1"/>
    <property type="molecule type" value="Genomic_DNA"/>
</dbReference>
<accession>A0A8H7QI28</accession>
<comment type="subcellular location">
    <subcellularLocation>
        <location evidence="1">Membrane</location>
        <topology evidence="1">Multi-pass membrane protein</topology>
    </subcellularLocation>
</comment>
<reference evidence="7" key="1">
    <citation type="submission" date="2020-12" db="EMBL/GenBank/DDBJ databases">
        <title>Metabolic potential, ecology and presence of endohyphal bacteria is reflected in genomic diversity of Mucoromycotina.</title>
        <authorList>
            <person name="Muszewska A."/>
            <person name="Okrasinska A."/>
            <person name="Steczkiewicz K."/>
            <person name="Drgas O."/>
            <person name="Orlowska M."/>
            <person name="Perlinska-Lenart U."/>
            <person name="Aleksandrzak-Piekarczyk T."/>
            <person name="Szatraj K."/>
            <person name="Zielenkiewicz U."/>
            <person name="Pilsyk S."/>
            <person name="Malc E."/>
            <person name="Mieczkowski P."/>
            <person name="Kruszewska J.S."/>
            <person name="Biernat P."/>
            <person name="Pawlowska J."/>
        </authorList>
    </citation>
    <scope>NUCLEOTIDE SEQUENCE</scope>
    <source>
        <strain evidence="7">WA0000017839</strain>
    </source>
</reference>
<dbReference type="GO" id="GO:0016020">
    <property type="term" value="C:membrane"/>
    <property type="evidence" value="ECO:0007669"/>
    <property type="project" value="UniProtKB-SubCell"/>
</dbReference>
<dbReference type="Pfam" id="PF07947">
    <property type="entry name" value="YhhN"/>
    <property type="match status" value="1"/>
</dbReference>
<sequence length="113" mass="12716">MFYNTRKTNQHFGLLITLLALTLFYASFLYEDVYIEGGYPLFGATVVYATAITVMSYYAILNGSYALAFGVVMFMISDATLAFDKFVAKSPDTGYEIVVMITYHIAQFCIAKY</sequence>
<evidence type="ECO:0000256" key="2">
    <source>
        <dbReference type="ARBA" id="ARBA00007375"/>
    </source>
</evidence>
<evidence type="ECO:0000256" key="6">
    <source>
        <dbReference type="SAM" id="Phobius"/>
    </source>
</evidence>
<name>A0A8H7QI28_9FUNG</name>
<keyword evidence="4 6" id="KW-1133">Transmembrane helix</keyword>
<evidence type="ECO:0000313" key="7">
    <source>
        <dbReference type="EMBL" id="KAG2192792.1"/>
    </source>
</evidence>
<evidence type="ECO:0008006" key="9">
    <source>
        <dbReference type="Google" id="ProtNLM"/>
    </source>
</evidence>
<dbReference type="Proteomes" id="UP000603453">
    <property type="component" value="Unassembled WGS sequence"/>
</dbReference>
<gene>
    <name evidence="7" type="ORF">INT47_011405</name>
</gene>
<evidence type="ECO:0000256" key="1">
    <source>
        <dbReference type="ARBA" id="ARBA00004141"/>
    </source>
</evidence>
<keyword evidence="3 6" id="KW-0812">Transmembrane</keyword>